<accession>A0A3S5GXN1</accession>
<feature type="region of interest" description="Disordered" evidence="1">
    <location>
        <begin position="24"/>
        <end position="57"/>
    </location>
</feature>
<evidence type="ECO:0008006" key="4">
    <source>
        <dbReference type="Google" id="ProtNLM"/>
    </source>
</evidence>
<feature type="signal peptide" evidence="2">
    <location>
        <begin position="1"/>
        <end position="21"/>
    </location>
</feature>
<feature type="compositionally biased region" description="Polar residues" evidence="1">
    <location>
        <begin position="24"/>
        <end position="36"/>
    </location>
</feature>
<sequence length="227" mass="24491">MTRRYRRWVAGTLLGAALAAACSGNNKPVSGETASASARPEGNNAANNEASSEAGNVDKRIQEEVAKRLDASASEVEVTTFKEAEVPGMTVFRAYVPSPKAGRPGRFSYGVVKGNTIESDRKKATTMVLEAWNYGPGRTVPPERVALVLGVFEGGSREPADALVTQAQVDAMSETQKKVIFLPREATVDGKPAVEYWATSGEVPLWKTTAVINPDRTVQTSREEFWD</sequence>
<name>A0A3S5GXN1_9BACT</name>
<keyword evidence="2" id="KW-0732">Signal</keyword>
<protein>
    <recommendedName>
        <fullName evidence="4">Lipoprotein</fullName>
    </recommendedName>
</protein>
<proteinExistence type="predicted"/>
<evidence type="ECO:0000313" key="3">
    <source>
        <dbReference type="EMBL" id="AYM53882.1"/>
    </source>
</evidence>
<dbReference type="EMBL" id="MH908912">
    <property type="protein sequence ID" value="AYM53882.1"/>
    <property type="molecule type" value="Genomic_DNA"/>
</dbReference>
<evidence type="ECO:0000256" key="1">
    <source>
        <dbReference type="SAM" id="MobiDB-lite"/>
    </source>
</evidence>
<feature type="compositionally biased region" description="Low complexity" evidence="1">
    <location>
        <begin position="41"/>
        <end position="55"/>
    </location>
</feature>
<evidence type="ECO:0000256" key="2">
    <source>
        <dbReference type="SAM" id="SignalP"/>
    </source>
</evidence>
<dbReference type="AlphaFoldDB" id="A0A3S5GXN1"/>
<feature type="chain" id="PRO_5018681327" description="Lipoprotein" evidence="2">
    <location>
        <begin position="22"/>
        <end position="227"/>
    </location>
</feature>
<organism evidence="3">
    <name type="scientific">Kofleria flava</name>
    <dbReference type="NCBI Taxonomy" id="694315"/>
    <lineage>
        <taxon>Bacteria</taxon>
        <taxon>Pseudomonadati</taxon>
        <taxon>Myxococcota</taxon>
        <taxon>Polyangia</taxon>
        <taxon>Haliangiales</taxon>
        <taxon>Kofleriaceae</taxon>
        <taxon>Kofleria</taxon>
    </lineage>
</organism>
<reference evidence="3" key="1">
    <citation type="journal article" date="2018" name="J. Ind. Microbiol. Biotechnol.">
        <title>Genome mining reveals uncommon alkylpyrones as type III PKS products from myxobacteria.</title>
        <authorList>
            <person name="Hug J.J."/>
            <person name="Panter F."/>
            <person name="Krug D."/>
            <person name="Muller R."/>
        </authorList>
    </citation>
    <scope>NUCLEOTIDE SEQUENCE</scope>
    <source>
        <strain evidence="3">MNa2518</strain>
    </source>
</reference>
<dbReference type="PROSITE" id="PS51257">
    <property type="entry name" value="PROKAR_LIPOPROTEIN"/>
    <property type="match status" value="1"/>
</dbReference>